<dbReference type="RefSeq" id="WP_191616831.1">
    <property type="nucleotide sequence ID" value="NZ_JACYFG010000013.1"/>
</dbReference>
<keyword evidence="2" id="KW-0732">Signal</keyword>
<reference evidence="4" key="1">
    <citation type="submission" date="2020-09" db="EMBL/GenBank/DDBJ databases">
        <title>Pelagicoccus enzymogenes sp. nov. with an EPS production, isolated from marine sediment.</title>
        <authorList>
            <person name="Feng X."/>
        </authorList>
    </citation>
    <scope>NUCLEOTIDE SEQUENCE</scope>
    <source>
        <strain evidence="4">NFK12</strain>
    </source>
</reference>
<name>A0A927IHC8_9BACT</name>
<evidence type="ECO:0000313" key="4">
    <source>
        <dbReference type="EMBL" id="MBD5779699.1"/>
    </source>
</evidence>
<protein>
    <submittedName>
        <fullName evidence="4">EF-hand domain-containing protein</fullName>
    </submittedName>
</protein>
<evidence type="ECO:0000256" key="2">
    <source>
        <dbReference type="SAM" id="SignalP"/>
    </source>
</evidence>
<dbReference type="GO" id="GO:0005509">
    <property type="term" value="F:calcium ion binding"/>
    <property type="evidence" value="ECO:0007669"/>
    <property type="project" value="InterPro"/>
</dbReference>
<evidence type="ECO:0000313" key="5">
    <source>
        <dbReference type="Proteomes" id="UP000622317"/>
    </source>
</evidence>
<proteinExistence type="predicted"/>
<feature type="domain" description="EF-hand" evidence="3">
    <location>
        <begin position="103"/>
        <end position="138"/>
    </location>
</feature>
<dbReference type="AlphaFoldDB" id="A0A927IHC8"/>
<dbReference type="Pfam" id="PF13499">
    <property type="entry name" value="EF-hand_7"/>
    <property type="match status" value="1"/>
</dbReference>
<evidence type="ECO:0000259" key="3">
    <source>
        <dbReference type="PROSITE" id="PS50222"/>
    </source>
</evidence>
<organism evidence="4 5">
    <name type="scientific">Pelagicoccus enzymogenes</name>
    <dbReference type="NCBI Taxonomy" id="2773457"/>
    <lineage>
        <taxon>Bacteria</taxon>
        <taxon>Pseudomonadati</taxon>
        <taxon>Verrucomicrobiota</taxon>
        <taxon>Opitutia</taxon>
        <taxon>Puniceicoccales</taxon>
        <taxon>Pelagicoccaceae</taxon>
        <taxon>Pelagicoccus</taxon>
    </lineage>
</organism>
<gene>
    <name evidence="4" type="ORF">IEN85_09345</name>
</gene>
<dbReference type="InterPro" id="IPR018247">
    <property type="entry name" value="EF_Hand_1_Ca_BS"/>
</dbReference>
<accession>A0A927IHC8</accession>
<dbReference type="Gene3D" id="1.10.238.10">
    <property type="entry name" value="EF-hand"/>
    <property type="match status" value="1"/>
</dbReference>
<feature type="chain" id="PRO_5037105710" evidence="2">
    <location>
        <begin position="23"/>
        <end position="153"/>
    </location>
</feature>
<sequence>MKAQLLTLAALGSAFFSSTLFARPEGPPPPPDPEAVVVEMFTDYDVDENNSLNQEELIAAFVGIREKHMAARQGDRPRMGRKGPEGEESTDRPRKGKRRGPPAPEELAPKLIEDFDASGDGELNTEELLQALQKMHERGGRRGPGKPESDDAA</sequence>
<keyword evidence="5" id="KW-1185">Reference proteome</keyword>
<feature type="compositionally biased region" description="Basic and acidic residues" evidence="1">
    <location>
        <begin position="134"/>
        <end position="153"/>
    </location>
</feature>
<dbReference type="SMART" id="SM00054">
    <property type="entry name" value="EFh"/>
    <property type="match status" value="2"/>
</dbReference>
<feature type="domain" description="EF-hand" evidence="3">
    <location>
        <begin position="32"/>
        <end position="67"/>
    </location>
</feature>
<dbReference type="PROSITE" id="PS50222">
    <property type="entry name" value="EF_HAND_2"/>
    <property type="match status" value="2"/>
</dbReference>
<feature type="signal peptide" evidence="2">
    <location>
        <begin position="1"/>
        <end position="22"/>
    </location>
</feature>
<dbReference type="SUPFAM" id="SSF47473">
    <property type="entry name" value="EF-hand"/>
    <property type="match status" value="1"/>
</dbReference>
<dbReference type="EMBL" id="JACYFG010000013">
    <property type="protein sequence ID" value="MBD5779699.1"/>
    <property type="molecule type" value="Genomic_DNA"/>
</dbReference>
<evidence type="ECO:0000256" key="1">
    <source>
        <dbReference type="SAM" id="MobiDB-lite"/>
    </source>
</evidence>
<comment type="caution">
    <text evidence="4">The sequence shown here is derived from an EMBL/GenBank/DDBJ whole genome shotgun (WGS) entry which is preliminary data.</text>
</comment>
<feature type="compositionally biased region" description="Acidic residues" evidence="1">
    <location>
        <begin position="114"/>
        <end position="125"/>
    </location>
</feature>
<dbReference type="Proteomes" id="UP000622317">
    <property type="component" value="Unassembled WGS sequence"/>
</dbReference>
<feature type="region of interest" description="Disordered" evidence="1">
    <location>
        <begin position="68"/>
        <end position="153"/>
    </location>
</feature>
<feature type="compositionally biased region" description="Basic and acidic residues" evidence="1">
    <location>
        <begin position="68"/>
        <end position="93"/>
    </location>
</feature>
<dbReference type="InterPro" id="IPR011992">
    <property type="entry name" value="EF-hand-dom_pair"/>
</dbReference>
<dbReference type="InterPro" id="IPR002048">
    <property type="entry name" value="EF_hand_dom"/>
</dbReference>
<dbReference type="PROSITE" id="PS00018">
    <property type="entry name" value="EF_HAND_1"/>
    <property type="match status" value="2"/>
</dbReference>